<dbReference type="Gene3D" id="3.40.50.740">
    <property type="match status" value="1"/>
</dbReference>
<dbReference type="PIRSF" id="PIRSF000144">
    <property type="entry name" value="CbbBc"/>
    <property type="match status" value="1"/>
</dbReference>
<dbReference type="EMBL" id="BAAAZH010000021">
    <property type="protein sequence ID" value="GAA4122811.1"/>
    <property type="molecule type" value="Genomic_DNA"/>
</dbReference>
<dbReference type="PANTHER" id="PTHR43105:SF4">
    <property type="entry name" value="PROTEIN YDEP"/>
    <property type="match status" value="1"/>
</dbReference>
<evidence type="ECO:0000256" key="4">
    <source>
        <dbReference type="ARBA" id="ARBA00022485"/>
    </source>
</evidence>
<dbReference type="InterPro" id="IPR050123">
    <property type="entry name" value="Prok_molybdopt-oxidoreductase"/>
</dbReference>
<dbReference type="CDD" id="cd02787">
    <property type="entry name" value="MopB_CT_ydeP"/>
    <property type="match status" value="1"/>
</dbReference>
<feature type="region of interest" description="Disordered" evidence="10">
    <location>
        <begin position="768"/>
        <end position="795"/>
    </location>
</feature>
<evidence type="ECO:0000256" key="2">
    <source>
        <dbReference type="ARBA" id="ARBA00001966"/>
    </source>
</evidence>
<keyword evidence="4" id="KW-0004">4Fe-4S</keyword>
<dbReference type="InterPro" id="IPR041953">
    <property type="entry name" value="YdeP_MopB"/>
</dbReference>
<evidence type="ECO:0000259" key="12">
    <source>
        <dbReference type="Pfam" id="PF01568"/>
    </source>
</evidence>
<dbReference type="Pfam" id="PF00384">
    <property type="entry name" value="Molybdopterin"/>
    <property type="match status" value="1"/>
</dbReference>
<evidence type="ECO:0000256" key="7">
    <source>
        <dbReference type="ARBA" id="ARBA00023002"/>
    </source>
</evidence>
<evidence type="ECO:0000256" key="1">
    <source>
        <dbReference type="ARBA" id="ARBA00001942"/>
    </source>
</evidence>
<organism evidence="13 14">
    <name type="scientific">Nocardioides fonticola</name>
    <dbReference type="NCBI Taxonomy" id="450363"/>
    <lineage>
        <taxon>Bacteria</taxon>
        <taxon>Bacillati</taxon>
        <taxon>Actinomycetota</taxon>
        <taxon>Actinomycetes</taxon>
        <taxon>Propionibacteriales</taxon>
        <taxon>Nocardioidaceae</taxon>
        <taxon>Nocardioides</taxon>
    </lineage>
</organism>
<dbReference type="InterPro" id="IPR010046">
    <property type="entry name" value="Mopterin_OxRdtse_a_bac"/>
</dbReference>
<evidence type="ECO:0000256" key="9">
    <source>
        <dbReference type="ARBA" id="ARBA00023014"/>
    </source>
</evidence>
<evidence type="ECO:0000256" key="3">
    <source>
        <dbReference type="ARBA" id="ARBA00010312"/>
    </source>
</evidence>
<evidence type="ECO:0000259" key="11">
    <source>
        <dbReference type="Pfam" id="PF00384"/>
    </source>
</evidence>
<dbReference type="InterPro" id="IPR037951">
    <property type="entry name" value="MopB_CT_YdeP"/>
</dbReference>
<sequence length="795" mass="86153">MSRKPPVQDIDETRLEAGGTAHAAAGVTAVAVAMKHAYEQMGVSRTARTLLKLNQVEGFDCQGCAWPDPDPKHRHTAEFCENGAKAVAEEATTRRIGAEFFSAHPIAELAQRSDYWLGQQGRITEPMVLRPGATHYEPITWDDAFATIGRHLTGLSSPDEAIFYTSGKVSNEAAFAYQLFVRAYGTNNLPDCSNMCHESTSVGLAETIGIGKGSVSLEDIHDARLIVVAGQNPGTNHPRMLSALEIAKRNGARIIAINPLREAGLVRFKNPQKPRGVLGNGTGIADLHLPVRINGDLALFQAIGALLLEWDAVDHDFVAQYTHGFEEYAAGLRDLDWDAVLRATGLTRAQIEEAARMFADSDATVLCWAMGITQHHNGVSTVKELANLAFLQGNIGKPGAGLCPVRGHSNVQGDRTMGIWEKPTETFLDNLRDQFGFEPPREHGYDAVAAVQALLDGEAKVFVGMGGNFVSAMSDTQVTEQALRNAELTVHVSTKLNRSHVVHGREALILPALGRSEKDRTGGRPQRVTVEDSMSAVHASQGPLAPASEHLRSEVDIVCGMAEATLAGRSDVTGSLPWTAFRSDYTEIRRRIAKVAPGCEDYDVLVEQPGGFVLPHPPRDSRSFPTAVGKAVFTATPLEVLEVPEGRLLLQTMRSHDQFNTTIYGLDDRYRGIKGGRRVVFVHPDDIAALGFGEGSMVDLVSEWRDGSVRRAPAFRVVPYEQPRGCAAAYYPETNPLIPLAHKADGSNQPAFKSIIVRLEASTSTGWVPSDAGSISHHTGDDARAKRDTDPVQES</sequence>
<evidence type="ECO:0000313" key="13">
    <source>
        <dbReference type="EMBL" id="GAA4122811.1"/>
    </source>
</evidence>
<feature type="domain" description="Molybdopterin dinucleotide-binding" evidence="12">
    <location>
        <begin position="648"/>
        <end position="754"/>
    </location>
</feature>
<dbReference type="SUPFAM" id="SSF53706">
    <property type="entry name" value="Formate dehydrogenase/DMSO reductase, domains 1-3"/>
    <property type="match status" value="1"/>
</dbReference>
<dbReference type="InterPro" id="IPR009010">
    <property type="entry name" value="Asp_de-COase-like_dom_sf"/>
</dbReference>
<reference evidence="14" key="1">
    <citation type="journal article" date="2019" name="Int. J. Syst. Evol. Microbiol.">
        <title>The Global Catalogue of Microorganisms (GCM) 10K type strain sequencing project: providing services to taxonomists for standard genome sequencing and annotation.</title>
        <authorList>
            <consortium name="The Broad Institute Genomics Platform"/>
            <consortium name="The Broad Institute Genome Sequencing Center for Infectious Disease"/>
            <person name="Wu L."/>
            <person name="Ma J."/>
        </authorList>
    </citation>
    <scope>NUCLEOTIDE SEQUENCE [LARGE SCALE GENOMIC DNA]</scope>
    <source>
        <strain evidence="14">JCM 16703</strain>
    </source>
</reference>
<keyword evidence="9" id="KW-0411">Iron-sulfur</keyword>
<dbReference type="InterPro" id="IPR006657">
    <property type="entry name" value="MoPterin_dinucl-bd_dom"/>
</dbReference>
<comment type="cofactor">
    <cofactor evidence="1">
        <name>Mo-bis(molybdopterin guanine dinucleotide)</name>
        <dbReference type="ChEBI" id="CHEBI:60539"/>
    </cofactor>
</comment>
<feature type="compositionally biased region" description="Basic and acidic residues" evidence="10">
    <location>
        <begin position="778"/>
        <end position="795"/>
    </location>
</feature>
<evidence type="ECO:0000256" key="10">
    <source>
        <dbReference type="SAM" id="MobiDB-lite"/>
    </source>
</evidence>
<evidence type="ECO:0000256" key="5">
    <source>
        <dbReference type="ARBA" id="ARBA00022505"/>
    </source>
</evidence>
<dbReference type="Pfam" id="PF01568">
    <property type="entry name" value="Molydop_binding"/>
    <property type="match status" value="1"/>
</dbReference>
<dbReference type="SUPFAM" id="SSF50692">
    <property type="entry name" value="ADC-like"/>
    <property type="match status" value="1"/>
</dbReference>
<comment type="caution">
    <text evidence="13">The sequence shown here is derived from an EMBL/GenBank/DDBJ whole genome shotgun (WGS) entry which is preliminary data.</text>
</comment>
<feature type="domain" description="Molybdopterin oxidoreductase" evidence="11">
    <location>
        <begin position="122"/>
        <end position="493"/>
    </location>
</feature>
<keyword evidence="6" id="KW-0479">Metal-binding</keyword>
<keyword evidence="5" id="KW-0500">Molybdenum</keyword>
<keyword evidence="7" id="KW-0560">Oxidoreductase</keyword>
<dbReference type="NCBIfam" id="TIGR01701">
    <property type="entry name" value="Fdhalpha-like"/>
    <property type="match status" value="1"/>
</dbReference>
<evidence type="ECO:0000313" key="14">
    <source>
        <dbReference type="Proteomes" id="UP001501495"/>
    </source>
</evidence>
<evidence type="ECO:0000256" key="8">
    <source>
        <dbReference type="ARBA" id="ARBA00023004"/>
    </source>
</evidence>
<dbReference type="PANTHER" id="PTHR43105">
    <property type="entry name" value="RESPIRATORY NITRATE REDUCTASE"/>
    <property type="match status" value="1"/>
</dbReference>
<dbReference type="InterPro" id="IPR006656">
    <property type="entry name" value="Mopterin_OxRdtase"/>
</dbReference>
<name>A0ABP7XNN1_9ACTN</name>
<evidence type="ECO:0000256" key="6">
    <source>
        <dbReference type="ARBA" id="ARBA00022723"/>
    </source>
</evidence>
<comment type="similarity">
    <text evidence="3">Belongs to the prokaryotic molybdopterin-containing oxidoreductase family.</text>
</comment>
<keyword evidence="8" id="KW-0408">Iron</keyword>
<comment type="cofactor">
    <cofactor evidence="2">
        <name>[4Fe-4S] cluster</name>
        <dbReference type="ChEBI" id="CHEBI:49883"/>
    </cofactor>
</comment>
<protein>
    <submittedName>
        <fullName evidence="13">FdhF/YdeP family oxidoreductase</fullName>
    </submittedName>
</protein>
<dbReference type="CDD" id="cd02767">
    <property type="entry name" value="MopB_ydeP"/>
    <property type="match status" value="1"/>
</dbReference>
<keyword evidence="14" id="KW-1185">Reference proteome</keyword>
<dbReference type="Gene3D" id="3.40.228.10">
    <property type="entry name" value="Dimethylsulfoxide Reductase, domain 2"/>
    <property type="match status" value="1"/>
</dbReference>
<proteinExistence type="inferred from homology"/>
<dbReference type="RefSeq" id="WP_344734162.1">
    <property type="nucleotide sequence ID" value="NZ_BAAAZH010000021.1"/>
</dbReference>
<dbReference type="Proteomes" id="UP001501495">
    <property type="component" value="Unassembled WGS sequence"/>
</dbReference>
<accession>A0ABP7XNN1</accession>
<gene>
    <name evidence="13" type="ORF">GCM10022215_28950</name>
</gene>